<dbReference type="AlphaFoldDB" id="A0AAJ8MFC3"/>
<name>A0AAJ8MFC3_9TREE</name>
<reference evidence="1" key="2">
    <citation type="submission" date="2024-02" db="EMBL/GenBank/DDBJ databases">
        <title>Comparative genomics of Cryptococcus and Kwoniella reveals pathogenesis evolution and contrasting modes of karyotype evolution via chromosome fusion or intercentromeric recombination.</title>
        <authorList>
            <person name="Coelho M.A."/>
            <person name="David-Palma M."/>
            <person name="Shea T."/>
            <person name="Bowers K."/>
            <person name="McGinley-Smith S."/>
            <person name="Mohammad A.W."/>
            <person name="Gnirke A."/>
            <person name="Yurkov A.M."/>
            <person name="Nowrousian M."/>
            <person name="Sun S."/>
            <person name="Cuomo C.A."/>
            <person name="Heitman J."/>
        </authorList>
    </citation>
    <scope>NUCLEOTIDE SEQUENCE</scope>
    <source>
        <strain evidence="1">CBS 10117</strain>
    </source>
</reference>
<gene>
    <name evidence="1" type="ORF">I303_103902</name>
</gene>
<dbReference type="KEGG" id="kdj:28967620"/>
<keyword evidence="2" id="KW-1185">Reference proteome</keyword>
<evidence type="ECO:0000313" key="2">
    <source>
        <dbReference type="Proteomes" id="UP000078595"/>
    </source>
</evidence>
<accession>A0AAJ8MFC3</accession>
<reference evidence="1" key="1">
    <citation type="submission" date="2013-07" db="EMBL/GenBank/DDBJ databases">
        <authorList>
            <consortium name="The Broad Institute Genome Sequencing Platform"/>
            <person name="Cuomo C."/>
            <person name="Litvintseva A."/>
            <person name="Chen Y."/>
            <person name="Heitman J."/>
            <person name="Sun S."/>
            <person name="Springer D."/>
            <person name="Dromer F."/>
            <person name="Young S.K."/>
            <person name="Zeng Q."/>
            <person name="Gargeya S."/>
            <person name="Fitzgerald M."/>
            <person name="Abouelleil A."/>
            <person name="Alvarado L."/>
            <person name="Berlin A.M."/>
            <person name="Chapman S.B."/>
            <person name="Dewar J."/>
            <person name="Goldberg J."/>
            <person name="Griggs A."/>
            <person name="Gujja S."/>
            <person name="Hansen M."/>
            <person name="Howarth C."/>
            <person name="Imamovic A."/>
            <person name="Larimer J."/>
            <person name="McCowan C."/>
            <person name="Murphy C."/>
            <person name="Pearson M."/>
            <person name="Priest M."/>
            <person name="Roberts A."/>
            <person name="Saif S."/>
            <person name="Shea T."/>
            <person name="Sykes S."/>
            <person name="Wortman J."/>
            <person name="Nusbaum C."/>
            <person name="Birren B."/>
        </authorList>
    </citation>
    <scope>NUCLEOTIDE SEQUENCE</scope>
    <source>
        <strain evidence="1">CBS 10117</strain>
    </source>
</reference>
<evidence type="ECO:0000313" key="1">
    <source>
        <dbReference type="EMBL" id="WWC61321.1"/>
    </source>
</evidence>
<dbReference type="EMBL" id="CP144533">
    <property type="protein sequence ID" value="WWC61321.1"/>
    <property type="molecule type" value="Genomic_DNA"/>
</dbReference>
<proteinExistence type="predicted"/>
<dbReference type="Proteomes" id="UP000078595">
    <property type="component" value="Chromosome 4"/>
</dbReference>
<sequence length="103" mass="11587">MGAGSSKPALPLNALHFRVYSFQNHDSYDRCLEYAGATSDLVGKIAVTQLTDDLTFIACYRVTPYKRKDINLICAEVKTFLGPQYSQSTFCIIPSKFCRRLLI</sequence>
<protein>
    <submittedName>
        <fullName evidence="1">Uncharacterized protein</fullName>
    </submittedName>
</protein>
<organism evidence="1 2">
    <name type="scientific">Kwoniella dejecticola CBS 10117</name>
    <dbReference type="NCBI Taxonomy" id="1296121"/>
    <lineage>
        <taxon>Eukaryota</taxon>
        <taxon>Fungi</taxon>
        <taxon>Dikarya</taxon>
        <taxon>Basidiomycota</taxon>
        <taxon>Agaricomycotina</taxon>
        <taxon>Tremellomycetes</taxon>
        <taxon>Tremellales</taxon>
        <taxon>Cryptococcaceae</taxon>
        <taxon>Kwoniella</taxon>
    </lineage>
</organism>
<dbReference type="RefSeq" id="XP_018264043.2">
    <property type="nucleotide sequence ID" value="XM_018407235.2"/>
</dbReference>
<dbReference type="GeneID" id="28967620"/>